<protein>
    <submittedName>
        <fullName evidence="3">Thiol:disulfide interchange protein</fullName>
    </submittedName>
</protein>
<dbReference type="SUPFAM" id="SSF52833">
    <property type="entry name" value="Thioredoxin-like"/>
    <property type="match status" value="1"/>
</dbReference>
<keyword evidence="4" id="KW-1185">Reference proteome</keyword>
<accession>H8KV53</accession>
<proteinExistence type="predicted"/>
<dbReference type="Gene3D" id="3.40.30.10">
    <property type="entry name" value="Glutaredoxin"/>
    <property type="match status" value="1"/>
</dbReference>
<dbReference type="STRING" id="929556.Solca_0938"/>
<dbReference type="KEGG" id="scn:Solca_0938"/>
<dbReference type="InterPro" id="IPR036249">
    <property type="entry name" value="Thioredoxin-like_sf"/>
</dbReference>
<name>H8KV53_SOLCM</name>
<evidence type="ECO:0000259" key="2">
    <source>
        <dbReference type="Pfam" id="PF03190"/>
    </source>
</evidence>
<organism evidence="3 4">
    <name type="scientific">Solitalea canadensis (strain ATCC 29591 / DSM 3403 / JCM 21819 / LMG 8368 / NBRC 15130 / NCIMB 12057 / USAM 9D)</name>
    <name type="common">Flexibacter canadensis</name>
    <dbReference type="NCBI Taxonomy" id="929556"/>
    <lineage>
        <taxon>Bacteria</taxon>
        <taxon>Pseudomonadati</taxon>
        <taxon>Bacteroidota</taxon>
        <taxon>Sphingobacteriia</taxon>
        <taxon>Sphingobacteriales</taxon>
        <taxon>Sphingobacteriaceae</taxon>
        <taxon>Solitalea</taxon>
    </lineage>
</organism>
<evidence type="ECO:0000313" key="4">
    <source>
        <dbReference type="Proteomes" id="UP000007590"/>
    </source>
</evidence>
<feature type="signal peptide" evidence="1">
    <location>
        <begin position="1"/>
        <end position="18"/>
    </location>
</feature>
<dbReference type="AlphaFoldDB" id="H8KV53"/>
<sequence length="399" mass="45798">MKKFLFTLFTFLPFLSLAQGTNFISGDWDSILKKAKAENKIIFVDCYFEGCMPCKQMDLKVYPDKNVGDALNKDFISFKTDVFKEDIGKRLSRKYGVHGFPSFLFITPEGHLIDQSSGFIGTTKLIDYLKQILELNKAGKFKKYTPDLNTPYPAFYDNAYMKGIRKVSADTVNAYLSGQDLFSEQAFNIINNFVAPDKYGEWFITNKERLVNDFGQNPVRNYMISFMSQLSKKYATTNSDKEFEAKMAEVKSVFIGDEWDRFGKIFIDGYFKNSKNAKWYIATLEKSGLYDWIDKGKVVSEVLPLVKDDNTALTELKKWYNGHLEANAAQYDLYNAAVINLYLKNYKEANELFAKAKSAEKVWGITDNDLVALETAIEKKDTVTFKPAKTYKVKPMMLE</sequence>
<dbReference type="InterPro" id="IPR004879">
    <property type="entry name" value="Ssp411-like_TRX"/>
</dbReference>
<keyword evidence="1" id="KW-0732">Signal</keyword>
<dbReference type="EMBL" id="CP003349">
    <property type="protein sequence ID" value="AFD06053.1"/>
    <property type="molecule type" value="Genomic_DNA"/>
</dbReference>
<dbReference type="Proteomes" id="UP000007590">
    <property type="component" value="Chromosome"/>
</dbReference>
<dbReference type="Pfam" id="PF03190">
    <property type="entry name" value="Thioredox_DsbH"/>
    <property type="match status" value="1"/>
</dbReference>
<feature type="domain" description="Spermatogenesis-associated protein 20-like TRX" evidence="2">
    <location>
        <begin position="30"/>
        <end position="82"/>
    </location>
</feature>
<gene>
    <name evidence="3" type="ordered locus">Solca_0938</name>
</gene>
<evidence type="ECO:0000256" key="1">
    <source>
        <dbReference type="SAM" id="SignalP"/>
    </source>
</evidence>
<reference evidence="3" key="1">
    <citation type="submission" date="2012-02" db="EMBL/GenBank/DDBJ databases">
        <title>The complete genome of Solitalea canadensis DSM 3403.</title>
        <authorList>
            <consortium name="US DOE Joint Genome Institute (JGI-PGF)"/>
            <person name="Lucas S."/>
            <person name="Copeland A."/>
            <person name="Lapidus A."/>
            <person name="Glavina del Rio T."/>
            <person name="Dalin E."/>
            <person name="Tice H."/>
            <person name="Bruce D."/>
            <person name="Goodwin L."/>
            <person name="Pitluck S."/>
            <person name="Peters L."/>
            <person name="Ovchinnikova G."/>
            <person name="Lu M."/>
            <person name="Kyrpides N."/>
            <person name="Mavromatis K."/>
            <person name="Ivanova N."/>
            <person name="Brettin T."/>
            <person name="Detter J.C."/>
            <person name="Han C."/>
            <person name="Larimer F."/>
            <person name="Land M."/>
            <person name="Hauser L."/>
            <person name="Markowitz V."/>
            <person name="Cheng J.-F."/>
            <person name="Hugenholtz P."/>
            <person name="Woyke T."/>
            <person name="Wu D."/>
            <person name="Spring S."/>
            <person name="Schroeder M."/>
            <person name="Kopitz M."/>
            <person name="Brambilla E."/>
            <person name="Klenk H.-P."/>
            <person name="Eisen J.A."/>
        </authorList>
    </citation>
    <scope>NUCLEOTIDE SEQUENCE</scope>
    <source>
        <strain evidence="3">DSM 3403</strain>
    </source>
</reference>
<feature type="chain" id="PRO_5003613930" evidence="1">
    <location>
        <begin position="19"/>
        <end position="399"/>
    </location>
</feature>
<dbReference type="eggNOG" id="COG4232">
    <property type="taxonomic scope" value="Bacteria"/>
</dbReference>
<dbReference type="HOGENOM" id="CLU_670666_0_0_10"/>
<evidence type="ECO:0000313" key="3">
    <source>
        <dbReference type="EMBL" id="AFD06053.1"/>
    </source>
</evidence>